<evidence type="ECO:0000259" key="6">
    <source>
        <dbReference type="Pfam" id="PF07980"/>
    </source>
</evidence>
<dbReference type="InterPro" id="IPR033985">
    <property type="entry name" value="SusD-like_N"/>
</dbReference>
<feature type="domain" description="RagB/SusD" evidence="6">
    <location>
        <begin position="337"/>
        <end position="485"/>
    </location>
</feature>
<evidence type="ECO:0000256" key="3">
    <source>
        <dbReference type="ARBA" id="ARBA00022729"/>
    </source>
</evidence>
<dbReference type="EMBL" id="FUYS01000018">
    <property type="protein sequence ID" value="SKB97106.1"/>
    <property type="molecule type" value="Genomic_DNA"/>
</dbReference>
<dbReference type="InterPro" id="IPR012944">
    <property type="entry name" value="SusD_RagB_dom"/>
</dbReference>
<dbReference type="Pfam" id="PF07980">
    <property type="entry name" value="SusD_RagB"/>
    <property type="match status" value="1"/>
</dbReference>
<keyword evidence="9" id="KW-1185">Reference proteome</keyword>
<evidence type="ECO:0000256" key="4">
    <source>
        <dbReference type="ARBA" id="ARBA00023136"/>
    </source>
</evidence>
<dbReference type="GO" id="GO:0009279">
    <property type="term" value="C:cell outer membrane"/>
    <property type="evidence" value="ECO:0007669"/>
    <property type="project" value="UniProtKB-SubCell"/>
</dbReference>
<keyword evidence="4" id="KW-0472">Membrane</keyword>
<evidence type="ECO:0000313" key="9">
    <source>
        <dbReference type="Proteomes" id="UP000190541"/>
    </source>
</evidence>
<dbReference type="PROSITE" id="PS51257">
    <property type="entry name" value="PROKAR_LIPOPROTEIN"/>
    <property type="match status" value="1"/>
</dbReference>
<dbReference type="Gene3D" id="1.25.40.390">
    <property type="match status" value="1"/>
</dbReference>
<dbReference type="SUPFAM" id="SSF48452">
    <property type="entry name" value="TPR-like"/>
    <property type="match status" value="1"/>
</dbReference>
<protein>
    <submittedName>
        <fullName evidence="8">Starch-binding associating with outer membrane</fullName>
    </submittedName>
</protein>
<sequence>MKRIIIIMLAGLLQACNNLDLVPISERTVEGYYQTEEHINLALLGCYNGLRSAMVSQQYSYMLTESRSDNTFQSLDYNDGNISRFSETSLLPILFTAWSDYYNKIQRCNKVLEEMVAIDMPIETARQYEGEAKFIRALLYFDLVRLWGRVPLVTTTLTIDEGYQVRRNEISEVYRQIESDLIDAANLLPPDYPSANQGRATSWAAKAFLGKVLVFMSGYPLHAARWGDAATLLHEVIESGRFEFFENYADVFSHEHESGRQAVFSLLFKTGVSGEGNPFPTRNTPNFISRALVPMGGSPFQLFLSNDLINSFENGDTRKEAVIWSEWTNNAGEVITSQPFSKKYLNGPAVQGDGWDIDWILLRYDDVLMLYAECLNELGYVPEGEAFDILNRIRQRAGLTPKTATDISDQQQFRRWVEHERRMEFCFENQRWFDLVRTDRALDVMRDFLRNYGLESAMGSRARYYYPVPQQVLDINPNLEQNEGYN</sequence>
<reference evidence="8 9" key="1">
    <citation type="submission" date="2017-02" db="EMBL/GenBank/DDBJ databases">
        <authorList>
            <person name="Peterson S.W."/>
        </authorList>
    </citation>
    <scope>NUCLEOTIDE SEQUENCE [LARGE SCALE GENOMIC DNA]</scope>
    <source>
        <strain evidence="8 9">DSM 22899</strain>
    </source>
</reference>
<dbReference type="AlphaFoldDB" id="A0A1T5FLY2"/>
<evidence type="ECO:0000259" key="7">
    <source>
        <dbReference type="Pfam" id="PF14322"/>
    </source>
</evidence>
<dbReference type="Proteomes" id="UP000190541">
    <property type="component" value="Unassembled WGS sequence"/>
</dbReference>
<proteinExistence type="inferred from homology"/>
<keyword evidence="5" id="KW-0998">Cell outer membrane</keyword>
<name>A0A1T5FLY2_9SPHI</name>
<comment type="subcellular location">
    <subcellularLocation>
        <location evidence="1">Cell outer membrane</location>
    </subcellularLocation>
</comment>
<dbReference type="Pfam" id="PF14322">
    <property type="entry name" value="SusD-like_3"/>
    <property type="match status" value="1"/>
</dbReference>
<dbReference type="CDD" id="cd08977">
    <property type="entry name" value="SusD"/>
    <property type="match status" value="1"/>
</dbReference>
<gene>
    <name evidence="8" type="ORF">SAMN05660226_04076</name>
</gene>
<accession>A0A1T5FLY2</accession>
<dbReference type="RefSeq" id="WP_176146278.1">
    <property type="nucleotide sequence ID" value="NZ_FUYS01000018.1"/>
</dbReference>
<feature type="domain" description="SusD-like N-terminal" evidence="7">
    <location>
        <begin position="71"/>
        <end position="212"/>
    </location>
</feature>
<evidence type="ECO:0000313" key="8">
    <source>
        <dbReference type="EMBL" id="SKB97106.1"/>
    </source>
</evidence>
<dbReference type="STRING" id="623280.SAMN05660226_04076"/>
<evidence type="ECO:0000256" key="2">
    <source>
        <dbReference type="ARBA" id="ARBA00006275"/>
    </source>
</evidence>
<evidence type="ECO:0000256" key="1">
    <source>
        <dbReference type="ARBA" id="ARBA00004442"/>
    </source>
</evidence>
<evidence type="ECO:0000256" key="5">
    <source>
        <dbReference type="ARBA" id="ARBA00023237"/>
    </source>
</evidence>
<organism evidence="8 9">
    <name type="scientific">Parapedobacter luteus</name>
    <dbReference type="NCBI Taxonomy" id="623280"/>
    <lineage>
        <taxon>Bacteria</taxon>
        <taxon>Pseudomonadati</taxon>
        <taxon>Bacteroidota</taxon>
        <taxon>Sphingobacteriia</taxon>
        <taxon>Sphingobacteriales</taxon>
        <taxon>Sphingobacteriaceae</taxon>
        <taxon>Parapedobacter</taxon>
    </lineage>
</organism>
<keyword evidence="3" id="KW-0732">Signal</keyword>
<dbReference type="InterPro" id="IPR011990">
    <property type="entry name" value="TPR-like_helical_dom_sf"/>
</dbReference>
<comment type="similarity">
    <text evidence="2">Belongs to the SusD family.</text>
</comment>